<protein>
    <recommendedName>
        <fullName evidence="4">Fe2OG dioxygenase domain-containing protein</fullName>
    </recommendedName>
</protein>
<gene>
    <name evidence="2" type="ORF">PSNMU_V1.4_AUG-EV-PASAV3_0056250</name>
</gene>
<dbReference type="InterPro" id="IPR051961">
    <property type="entry name" value="Fungal_Metabolite_Diox"/>
</dbReference>
<dbReference type="AlphaFoldDB" id="A0A448Z9R2"/>
<dbReference type="InterPro" id="IPR008775">
    <property type="entry name" value="Phytyl_CoA_dOase-like"/>
</dbReference>
<accession>A0A448Z9R2</accession>
<sequence>MEHQDDSGAHSFHLTPRRIANVAQQSTPELANAEVRERQEQTIAEAFANDGFFVLRQSLDSDALLPFRDFADSYFERCFRDLYDHGHISTPSHRYRETLPGGQGVRDEVTDTSRNQGNFVYTLQKGVSNGFREIVMRSPGRYELSLLQFLREHNEDKNSNEEISIVHRLDENLQRLVEPMKSLLPRLVGPGYTRYDELKLCHLSLLIATHGSSDQSWHADGGHASVSEHLPCHVFNVFFPLQDTPRELGPTELRPSSQFLTRNLGPMMLAARCRKTLRPPVWPELALGDAIFLDYRVLHRGRANRSGGRFPAGNRNYLVLTYSEPWFEDVLNFPKRSLYGPNEDDREPNAGTECNKHQTR</sequence>
<dbReference type="PANTHER" id="PTHR37563">
    <property type="entry name" value="PHYTANOYL-COA DIOXYGENASE FAMILY PROTEIN (AFU_ORTHOLOGUE AFUA_2G03330)"/>
    <property type="match status" value="1"/>
</dbReference>
<dbReference type="OrthoDB" id="420046at2759"/>
<reference evidence="2 3" key="1">
    <citation type="submission" date="2019-01" db="EMBL/GenBank/DDBJ databases">
        <authorList>
            <person name="Ferrante I. M."/>
        </authorList>
    </citation>
    <scope>NUCLEOTIDE SEQUENCE [LARGE SCALE GENOMIC DNA]</scope>
    <source>
        <strain evidence="2 3">B856</strain>
    </source>
</reference>
<evidence type="ECO:0000313" key="2">
    <source>
        <dbReference type="EMBL" id="VEU38793.1"/>
    </source>
</evidence>
<dbReference type="Proteomes" id="UP000291116">
    <property type="component" value="Unassembled WGS sequence"/>
</dbReference>
<proteinExistence type="predicted"/>
<organism evidence="2 3">
    <name type="scientific">Pseudo-nitzschia multistriata</name>
    <dbReference type="NCBI Taxonomy" id="183589"/>
    <lineage>
        <taxon>Eukaryota</taxon>
        <taxon>Sar</taxon>
        <taxon>Stramenopiles</taxon>
        <taxon>Ochrophyta</taxon>
        <taxon>Bacillariophyta</taxon>
        <taxon>Bacillariophyceae</taxon>
        <taxon>Bacillariophycidae</taxon>
        <taxon>Bacillariales</taxon>
        <taxon>Bacillariaceae</taxon>
        <taxon>Pseudo-nitzschia</taxon>
    </lineage>
</organism>
<feature type="region of interest" description="Disordered" evidence="1">
    <location>
        <begin position="338"/>
        <end position="360"/>
    </location>
</feature>
<evidence type="ECO:0000256" key="1">
    <source>
        <dbReference type="SAM" id="MobiDB-lite"/>
    </source>
</evidence>
<dbReference type="SUPFAM" id="SSF51197">
    <property type="entry name" value="Clavaminate synthase-like"/>
    <property type="match status" value="1"/>
</dbReference>
<dbReference type="EMBL" id="CAACVS010000187">
    <property type="protein sequence ID" value="VEU38793.1"/>
    <property type="molecule type" value="Genomic_DNA"/>
</dbReference>
<dbReference type="PANTHER" id="PTHR37563:SF2">
    <property type="entry name" value="PHYTANOYL-COA DIOXYGENASE FAMILY PROTEIN (AFU_ORTHOLOGUE AFUA_2G03330)"/>
    <property type="match status" value="1"/>
</dbReference>
<evidence type="ECO:0000313" key="3">
    <source>
        <dbReference type="Proteomes" id="UP000291116"/>
    </source>
</evidence>
<evidence type="ECO:0008006" key="4">
    <source>
        <dbReference type="Google" id="ProtNLM"/>
    </source>
</evidence>
<dbReference type="Pfam" id="PF05721">
    <property type="entry name" value="PhyH"/>
    <property type="match status" value="1"/>
</dbReference>
<keyword evidence="3" id="KW-1185">Reference proteome</keyword>
<dbReference type="Gene3D" id="2.60.120.620">
    <property type="entry name" value="q2cbj1_9rhob like domain"/>
    <property type="match status" value="1"/>
</dbReference>
<name>A0A448Z9R2_9STRA</name>